<evidence type="ECO:0000313" key="2">
    <source>
        <dbReference type="Proteomes" id="UP000017840"/>
    </source>
</evidence>
<reference evidence="1 2" key="1">
    <citation type="journal article" date="2013" name="Genome Announc.">
        <title>Draft Genome Sequence of 'Candidatus Halobonum tyrrellensis' Strain G22, Isolated from the Hypersaline Waters of Lake Tyrrell, Australia.</title>
        <authorList>
            <person name="Ugalde J.A."/>
            <person name="Narasingarao P."/>
            <person name="Kuo S."/>
            <person name="Podell S."/>
            <person name="Allen E.E."/>
        </authorList>
    </citation>
    <scope>NUCLEOTIDE SEQUENCE [LARGE SCALE GENOMIC DNA]</scope>
    <source>
        <strain evidence="1 2">G22</strain>
    </source>
</reference>
<comment type="caution">
    <text evidence="1">The sequence shown here is derived from an EMBL/GenBank/DDBJ whole genome shotgun (WGS) entry which is preliminary data.</text>
</comment>
<dbReference type="EMBL" id="ASGZ01000044">
    <property type="protein sequence ID" value="ESP87796.1"/>
    <property type="molecule type" value="Genomic_DNA"/>
</dbReference>
<name>V4GRY0_9EURY</name>
<proteinExistence type="predicted"/>
<dbReference type="STRING" id="1324957.K933_12406"/>
<dbReference type="Proteomes" id="UP000017840">
    <property type="component" value="Unassembled WGS sequence"/>
</dbReference>
<sequence>MYVFVRSEETWNQRAKLIQPGQSVGVSDAGDTVVVGPHVFVRNGETWSRESKLVDDDTDNYFELVGVSDAGDTVVVGAPGADDYAGAAYVFER</sequence>
<organism evidence="1 2">
    <name type="scientific">Candidatus Halobonum tyrrellensis G22</name>
    <dbReference type="NCBI Taxonomy" id="1324957"/>
    <lineage>
        <taxon>Archaea</taxon>
        <taxon>Methanobacteriati</taxon>
        <taxon>Methanobacteriota</taxon>
        <taxon>Stenosarchaea group</taxon>
        <taxon>Halobacteria</taxon>
        <taxon>Halobacteriales</taxon>
        <taxon>Haloferacaceae</taxon>
        <taxon>Candidatus Halobonum</taxon>
    </lineage>
</organism>
<protein>
    <submittedName>
        <fullName evidence="1">Uncharacterized protein</fullName>
    </submittedName>
</protein>
<accession>V4GRY0</accession>
<gene>
    <name evidence="1" type="ORF">K933_12406</name>
</gene>
<dbReference type="AlphaFoldDB" id="V4GRY0"/>
<evidence type="ECO:0000313" key="1">
    <source>
        <dbReference type="EMBL" id="ESP87796.1"/>
    </source>
</evidence>
<dbReference type="Pfam" id="PF14312">
    <property type="entry name" value="FG-GAP_2"/>
    <property type="match status" value="1"/>
</dbReference>
<keyword evidence="2" id="KW-1185">Reference proteome</keyword>
<dbReference type="InterPro" id="IPR013517">
    <property type="entry name" value="FG-GAP"/>
</dbReference>